<evidence type="ECO:0000256" key="6">
    <source>
        <dbReference type="ARBA" id="ARBA00022833"/>
    </source>
</evidence>
<proteinExistence type="inferred from homology"/>
<accession>B1ZQ63</accession>
<evidence type="ECO:0000256" key="3">
    <source>
        <dbReference type="ARBA" id="ARBA00022723"/>
    </source>
</evidence>
<sequence length="251" mass="26572">MATDPRPPPAAADVIHVDVRDPADELPAPPGDPVPGVARTLDLKVRLLDENDRQASANRTLLGSRGIRALNFVSAPGSGKTTLLQRTLAALESEIRCAVLVGDLETDNDARRLRRPGLPVAQITTGSACHLDASMIARGLAALPLEGVRLLFIENVGNLVCPASFDLGENRRVVLLSCTEGEDKPLKYPPMFASAHAVLLTKTDLAAAAGFDLAAARAAIKRAAPQAAMFELSARTGEGFDAWLAYLRALL</sequence>
<organism evidence="9 10">
    <name type="scientific">Opitutus terrae (strain DSM 11246 / JCM 15787 / PB90-1)</name>
    <dbReference type="NCBI Taxonomy" id="452637"/>
    <lineage>
        <taxon>Bacteria</taxon>
        <taxon>Pseudomonadati</taxon>
        <taxon>Verrucomicrobiota</taxon>
        <taxon>Opitutia</taxon>
        <taxon>Opitutales</taxon>
        <taxon>Opitutaceae</taxon>
        <taxon>Opitutus</taxon>
    </lineage>
</organism>
<evidence type="ECO:0000256" key="7">
    <source>
        <dbReference type="ARBA" id="ARBA00023134"/>
    </source>
</evidence>
<keyword evidence="5" id="KW-0378">Hydrolase</keyword>
<dbReference type="GO" id="GO:0016151">
    <property type="term" value="F:nickel cation binding"/>
    <property type="evidence" value="ECO:0007669"/>
    <property type="project" value="InterPro"/>
</dbReference>
<dbReference type="GO" id="GO:0051604">
    <property type="term" value="P:protein maturation"/>
    <property type="evidence" value="ECO:0007669"/>
    <property type="project" value="InterPro"/>
</dbReference>
<dbReference type="NCBIfam" id="TIGR00073">
    <property type="entry name" value="hypB"/>
    <property type="match status" value="1"/>
</dbReference>
<dbReference type="PANTHER" id="PTHR30134">
    <property type="entry name" value="HYDROGENASE PROTEIN ASSEMBLY PROTEIN, NICKEL CHAPERONE"/>
    <property type="match status" value="1"/>
</dbReference>
<dbReference type="GO" id="GO:0008270">
    <property type="term" value="F:zinc ion binding"/>
    <property type="evidence" value="ECO:0007669"/>
    <property type="project" value="TreeGrafter"/>
</dbReference>
<dbReference type="Gene3D" id="3.40.50.300">
    <property type="entry name" value="P-loop containing nucleotide triphosphate hydrolases"/>
    <property type="match status" value="1"/>
</dbReference>
<dbReference type="PIRSF" id="PIRSF005624">
    <property type="entry name" value="Ni-bind_GTPase"/>
    <property type="match status" value="1"/>
</dbReference>
<gene>
    <name evidence="9" type="ordered locus">Oter_4513</name>
</gene>
<dbReference type="GO" id="GO:0005525">
    <property type="term" value="F:GTP binding"/>
    <property type="evidence" value="ECO:0007669"/>
    <property type="project" value="UniProtKB-KW"/>
</dbReference>
<reference evidence="9 10" key="1">
    <citation type="journal article" date="2011" name="J. Bacteriol.">
        <title>Genome sequence of the verrucomicrobium Opitutus terrae PB90-1, an abundant inhabitant of rice paddy soil ecosystems.</title>
        <authorList>
            <person name="van Passel M.W."/>
            <person name="Kant R."/>
            <person name="Palva A."/>
            <person name="Copeland A."/>
            <person name="Lucas S."/>
            <person name="Lapidus A."/>
            <person name="Glavina del Rio T."/>
            <person name="Pitluck S."/>
            <person name="Goltsman E."/>
            <person name="Clum A."/>
            <person name="Sun H."/>
            <person name="Schmutz J."/>
            <person name="Larimer F.W."/>
            <person name="Land M.L."/>
            <person name="Hauser L."/>
            <person name="Kyrpides N."/>
            <person name="Mikhailova N."/>
            <person name="Richardson P.P."/>
            <person name="Janssen P.H."/>
            <person name="de Vos W.M."/>
            <person name="Smidt H."/>
        </authorList>
    </citation>
    <scope>NUCLEOTIDE SEQUENCE [LARGE SCALE GENOMIC DNA]</scope>
    <source>
        <strain evidence="10">DSM 11246 / JCM 15787 / PB90-1</strain>
    </source>
</reference>
<name>B1ZQ63_OPITP</name>
<evidence type="ECO:0000259" key="8">
    <source>
        <dbReference type="Pfam" id="PF02492"/>
    </source>
</evidence>
<protein>
    <submittedName>
        <fullName evidence="9">Hydrogenase accessory protein HypB</fullName>
    </submittedName>
</protein>
<dbReference type="GO" id="GO:0003924">
    <property type="term" value="F:GTPase activity"/>
    <property type="evidence" value="ECO:0007669"/>
    <property type="project" value="InterPro"/>
</dbReference>
<keyword evidence="10" id="KW-1185">Reference proteome</keyword>
<dbReference type="HOGENOM" id="CLU_056148_0_1_0"/>
<evidence type="ECO:0000256" key="4">
    <source>
        <dbReference type="ARBA" id="ARBA00022741"/>
    </source>
</evidence>
<dbReference type="Pfam" id="PF02492">
    <property type="entry name" value="cobW"/>
    <property type="match status" value="1"/>
</dbReference>
<feature type="domain" description="CobW/HypB/UreG nucleotide-binding" evidence="8">
    <location>
        <begin position="74"/>
        <end position="230"/>
    </location>
</feature>
<dbReference type="RefSeq" id="WP_012377298.1">
    <property type="nucleotide sequence ID" value="NC_010571.1"/>
</dbReference>
<dbReference type="eggNOG" id="COG0378">
    <property type="taxonomic scope" value="Bacteria"/>
</dbReference>
<dbReference type="STRING" id="452637.Oter_4513"/>
<dbReference type="InterPro" id="IPR004392">
    <property type="entry name" value="Hyd_mat_HypB"/>
</dbReference>
<keyword evidence="3" id="KW-0479">Metal-binding</keyword>
<evidence type="ECO:0000256" key="5">
    <source>
        <dbReference type="ARBA" id="ARBA00022801"/>
    </source>
</evidence>
<comment type="similarity">
    <text evidence="1">Belongs to the SIMIBI class G3E GTPase family. HypB/HupM subfamily.</text>
</comment>
<dbReference type="InterPro" id="IPR027417">
    <property type="entry name" value="P-loop_NTPase"/>
</dbReference>
<dbReference type="InterPro" id="IPR003495">
    <property type="entry name" value="CobW/HypB/UreG_nucleotide-bd"/>
</dbReference>
<keyword evidence="6" id="KW-0862">Zinc</keyword>
<dbReference type="KEGG" id="ote:Oter_4513"/>
<dbReference type="Proteomes" id="UP000007013">
    <property type="component" value="Chromosome"/>
</dbReference>
<dbReference type="PANTHER" id="PTHR30134:SF2">
    <property type="entry name" value="HYDROGENASE MATURATION FACTOR HYPB"/>
    <property type="match status" value="1"/>
</dbReference>
<keyword evidence="4" id="KW-0547">Nucleotide-binding</keyword>
<keyword evidence="2" id="KW-0533">Nickel</keyword>
<evidence type="ECO:0000256" key="2">
    <source>
        <dbReference type="ARBA" id="ARBA00022596"/>
    </source>
</evidence>
<dbReference type="OrthoDB" id="9802035at2"/>
<evidence type="ECO:0000256" key="1">
    <source>
        <dbReference type="ARBA" id="ARBA00006211"/>
    </source>
</evidence>
<evidence type="ECO:0000313" key="10">
    <source>
        <dbReference type="Proteomes" id="UP000007013"/>
    </source>
</evidence>
<dbReference type="SUPFAM" id="SSF52540">
    <property type="entry name" value="P-loop containing nucleoside triphosphate hydrolases"/>
    <property type="match status" value="1"/>
</dbReference>
<dbReference type="EMBL" id="CP001032">
    <property type="protein sequence ID" value="ACB77784.1"/>
    <property type="molecule type" value="Genomic_DNA"/>
</dbReference>
<dbReference type="AlphaFoldDB" id="B1ZQ63"/>
<evidence type="ECO:0000313" key="9">
    <source>
        <dbReference type="EMBL" id="ACB77784.1"/>
    </source>
</evidence>
<keyword evidence="7" id="KW-0342">GTP-binding</keyword>